<dbReference type="GO" id="GO:0046872">
    <property type="term" value="F:metal ion binding"/>
    <property type="evidence" value="ECO:0007669"/>
    <property type="project" value="UniProtKB-KW"/>
</dbReference>
<protein>
    <recommendedName>
        <fullName evidence="2">Tyrosinase copper-binding domain-containing protein</fullName>
    </recommendedName>
</protein>
<evidence type="ECO:0000259" key="2">
    <source>
        <dbReference type="PROSITE" id="PS00498"/>
    </source>
</evidence>
<dbReference type="OrthoDB" id="5832401at2759"/>
<dbReference type="Gene3D" id="1.10.1280.10">
    <property type="entry name" value="Di-copper center containing domain from catechol oxidase"/>
    <property type="match status" value="1"/>
</dbReference>
<organism evidence="3 4">
    <name type="scientific">Ancylostoma duodenale</name>
    <dbReference type="NCBI Taxonomy" id="51022"/>
    <lineage>
        <taxon>Eukaryota</taxon>
        <taxon>Metazoa</taxon>
        <taxon>Ecdysozoa</taxon>
        <taxon>Nematoda</taxon>
        <taxon>Chromadorea</taxon>
        <taxon>Rhabditida</taxon>
        <taxon>Rhabditina</taxon>
        <taxon>Rhabditomorpha</taxon>
        <taxon>Strongyloidea</taxon>
        <taxon>Ancylostomatidae</taxon>
        <taxon>Ancylostomatinae</taxon>
        <taxon>Ancylostoma</taxon>
    </lineage>
</organism>
<accession>A0A0C2H351</accession>
<dbReference type="InterPro" id="IPR002227">
    <property type="entry name" value="Tyrosinase_Cu-bd"/>
</dbReference>
<dbReference type="EMBL" id="KN726432">
    <property type="protein sequence ID" value="KIH68245.1"/>
    <property type="molecule type" value="Genomic_DNA"/>
</dbReference>
<dbReference type="Pfam" id="PF00264">
    <property type="entry name" value="Tyrosinase"/>
    <property type="match status" value="1"/>
</dbReference>
<evidence type="ECO:0000313" key="3">
    <source>
        <dbReference type="EMBL" id="KIH68245.1"/>
    </source>
</evidence>
<dbReference type="SUPFAM" id="SSF48056">
    <property type="entry name" value="Di-copper centre-containing domain"/>
    <property type="match status" value="1"/>
</dbReference>
<evidence type="ECO:0000313" key="4">
    <source>
        <dbReference type="Proteomes" id="UP000054047"/>
    </source>
</evidence>
<dbReference type="PANTHER" id="PTHR11474">
    <property type="entry name" value="TYROSINASE FAMILY MEMBER"/>
    <property type="match status" value="1"/>
</dbReference>
<gene>
    <name evidence="3" type="ORF">ANCDUO_01424</name>
</gene>
<dbReference type="InterPro" id="IPR008922">
    <property type="entry name" value="Di-copper_centre_dom_sf"/>
</dbReference>
<proteinExistence type="predicted"/>
<dbReference type="PANTHER" id="PTHR11474:SF21">
    <property type="entry name" value="SHKT DOMAIN-CONTAINING PROTEIN"/>
    <property type="match status" value="1"/>
</dbReference>
<keyword evidence="1" id="KW-0479">Metal-binding</keyword>
<dbReference type="AlphaFoldDB" id="A0A0C2H351"/>
<name>A0A0C2H351_9BILA</name>
<reference evidence="3 4" key="1">
    <citation type="submission" date="2013-12" db="EMBL/GenBank/DDBJ databases">
        <title>Draft genome of the parsitic nematode Ancylostoma duodenale.</title>
        <authorList>
            <person name="Mitreva M."/>
        </authorList>
    </citation>
    <scope>NUCLEOTIDE SEQUENCE [LARGE SCALE GENOMIC DNA]</scope>
    <source>
        <strain evidence="3 4">Zhejiang</strain>
    </source>
</reference>
<feature type="domain" description="Tyrosinase copper-binding" evidence="2">
    <location>
        <begin position="10"/>
        <end position="21"/>
    </location>
</feature>
<sequence>MARITASTNDPLFWMHHSFVDHIWESWRKNHQTREQRETQFPYDEPTCSSQAHFMNSTMVPWSGMRIIDGLSNNYTSKWEVKESPPVLLIHAKARVKFFRVPVRVRSATNMQLRKTRSM</sequence>
<dbReference type="Proteomes" id="UP000054047">
    <property type="component" value="Unassembled WGS sequence"/>
</dbReference>
<dbReference type="GO" id="GO:0016491">
    <property type="term" value="F:oxidoreductase activity"/>
    <property type="evidence" value="ECO:0007669"/>
    <property type="project" value="InterPro"/>
</dbReference>
<keyword evidence="4" id="KW-1185">Reference proteome</keyword>
<dbReference type="PROSITE" id="PS00498">
    <property type="entry name" value="TYROSINASE_2"/>
    <property type="match status" value="1"/>
</dbReference>
<evidence type="ECO:0000256" key="1">
    <source>
        <dbReference type="ARBA" id="ARBA00022723"/>
    </source>
</evidence>
<dbReference type="InterPro" id="IPR050316">
    <property type="entry name" value="Tyrosinase/Hemocyanin"/>
</dbReference>